<accession>G3AS33</accession>
<keyword evidence="7" id="KW-0472">Membrane</keyword>
<evidence type="ECO:0000256" key="2">
    <source>
        <dbReference type="ARBA" id="ARBA00022833"/>
    </source>
</evidence>
<dbReference type="GeneID" id="18874345"/>
<keyword evidence="7" id="KW-1133">Transmembrane helix</keyword>
<dbReference type="PANTHER" id="PTHR31944">
    <property type="entry name" value="HEME-RESPONSIVE ZINC FINGER TRANSCRIPTION FACTOR HAP1"/>
    <property type="match status" value="1"/>
</dbReference>
<keyword evidence="4" id="KW-0238">DNA-binding</keyword>
<dbReference type="GO" id="GO:0006351">
    <property type="term" value="P:DNA-templated transcription"/>
    <property type="evidence" value="ECO:0007669"/>
    <property type="project" value="InterPro"/>
</dbReference>
<dbReference type="InterPro" id="IPR007219">
    <property type="entry name" value="XnlR_reg_dom"/>
</dbReference>
<feature type="domain" description="Xylanolytic transcriptional activator regulatory" evidence="8">
    <location>
        <begin position="71"/>
        <end position="145"/>
    </location>
</feature>
<dbReference type="GO" id="GO:0000978">
    <property type="term" value="F:RNA polymerase II cis-regulatory region sequence-specific DNA binding"/>
    <property type="evidence" value="ECO:0007669"/>
    <property type="project" value="TreeGrafter"/>
</dbReference>
<keyword evidence="5" id="KW-0804">Transcription</keyword>
<dbReference type="PANTHER" id="PTHR31944:SF131">
    <property type="entry name" value="HEME-RESPONSIVE ZINC FINGER TRANSCRIPTION FACTOR HAP1"/>
    <property type="match status" value="1"/>
</dbReference>
<dbReference type="GO" id="GO:0008270">
    <property type="term" value="F:zinc ion binding"/>
    <property type="evidence" value="ECO:0007669"/>
    <property type="project" value="InterPro"/>
</dbReference>
<evidence type="ECO:0000256" key="3">
    <source>
        <dbReference type="ARBA" id="ARBA00023015"/>
    </source>
</evidence>
<evidence type="ECO:0000259" key="8">
    <source>
        <dbReference type="SMART" id="SM00906"/>
    </source>
</evidence>
<evidence type="ECO:0000313" key="10">
    <source>
        <dbReference type="Proteomes" id="UP000000709"/>
    </source>
</evidence>
<evidence type="ECO:0000313" key="9">
    <source>
        <dbReference type="EMBL" id="EGW31881.1"/>
    </source>
</evidence>
<keyword evidence="7" id="KW-0812">Transmembrane</keyword>
<keyword evidence="10" id="KW-1185">Reference proteome</keyword>
<dbReference type="AlphaFoldDB" id="G3AS33"/>
<evidence type="ECO:0000256" key="7">
    <source>
        <dbReference type="SAM" id="Phobius"/>
    </source>
</evidence>
<dbReference type="GO" id="GO:0001228">
    <property type="term" value="F:DNA-binding transcription activator activity, RNA polymerase II-specific"/>
    <property type="evidence" value="ECO:0007669"/>
    <property type="project" value="TreeGrafter"/>
</dbReference>
<dbReference type="EMBL" id="GL996503">
    <property type="protein sequence ID" value="EGW31881.1"/>
    <property type="molecule type" value="Genomic_DNA"/>
</dbReference>
<dbReference type="KEGG" id="spaa:SPAPADRAFT_62488"/>
<proteinExistence type="predicted"/>
<evidence type="ECO:0000256" key="5">
    <source>
        <dbReference type="ARBA" id="ARBA00023163"/>
    </source>
</evidence>
<dbReference type="CDD" id="cd12148">
    <property type="entry name" value="fungal_TF_MHR"/>
    <property type="match status" value="1"/>
</dbReference>
<protein>
    <recommendedName>
        <fullName evidence="8">Xylanolytic transcriptional activator regulatory domain-containing protein</fullName>
    </recommendedName>
</protein>
<dbReference type="InParanoid" id="G3AS33"/>
<evidence type="ECO:0000256" key="6">
    <source>
        <dbReference type="ARBA" id="ARBA00023242"/>
    </source>
</evidence>
<keyword evidence="2" id="KW-0862">Zinc</keyword>
<evidence type="ECO:0000256" key="4">
    <source>
        <dbReference type="ARBA" id="ARBA00023125"/>
    </source>
</evidence>
<feature type="transmembrane region" description="Helical" evidence="7">
    <location>
        <begin position="282"/>
        <end position="304"/>
    </location>
</feature>
<evidence type="ECO:0000256" key="1">
    <source>
        <dbReference type="ARBA" id="ARBA00022723"/>
    </source>
</evidence>
<organism evidence="10">
    <name type="scientific">Spathaspora passalidarum (strain NRRL Y-27907 / 11-Y1)</name>
    <dbReference type="NCBI Taxonomy" id="619300"/>
    <lineage>
        <taxon>Eukaryota</taxon>
        <taxon>Fungi</taxon>
        <taxon>Dikarya</taxon>
        <taxon>Ascomycota</taxon>
        <taxon>Saccharomycotina</taxon>
        <taxon>Pichiomycetes</taxon>
        <taxon>Debaryomycetaceae</taxon>
        <taxon>Spathaspora</taxon>
    </lineage>
</organism>
<dbReference type="Pfam" id="PF04082">
    <property type="entry name" value="Fungal_trans"/>
    <property type="match status" value="1"/>
</dbReference>
<keyword evidence="6" id="KW-0539">Nucleus</keyword>
<dbReference type="RefSeq" id="XP_007376659.1">
    <property type="nucleotide sequence ID" value="XM_007376597.1"/>
</dbReference>
<dbReference type="InterPro" id="IPR051430">
    <property type="entry name" value="Fungal_TF_Env_Response"/>
</dbReference>
<dbReference type="HOGENOM" id="CLU_559177_0_0_1"/>
<reference evidence="9 10" key="1">
    <citation type="journal article" date="2011" name="Proc. Natl. Acad. Sci. U.S.A.">
        <title>Comparative genomics of xylose-fermenting fungi for enhanced biofuel production.</title>
        <authorList>
            <person name="Wohlbach D.J."/>
            <person name="Kuo A."/>
            <person name="Sato T.K."/>
            <person name="Potts K.M."/>
            <person name="Salamov A.A."/>
            <person name="LaButti K.M."/>
            <person name="Sun H."/>
            <person name="Clum A."/>
            <person name="Pangilinan J.L."/>
            <person name="Lindquist E.A."/>
            <person name="Lucas S."/>
            <person name="Lapidus A."/>
            <person name="Jin M."/>
            <person name="Gunawan C."/>
            <person name="Balan V."/>
            <person name="Dale B.E."/>
            <person name="Jeffries T.W."/>
            <person name="Zinkel R."/>
            <person name="Barry K.W."/>
            <person name="Grigoriev I.V."/>
            <person name="Gasch A.P."/>
        </authorList>
    </citation>
    <scope>NUCLEOTIDE SEQUENCE [LARGE SCALE GENOMIC DNA]</scope>
    <source>
        <strain evidence="10">NRRL Y-27907 / 11-Y1</strain>
    </source>
</reference>
<dbReference type="OrthoDB" id="4159781at2759"/>
<sequence length="488" mass="56745">MAHLTLFNFTTRGSSNLVDYPISLDVIRAASTIMKEFDLSRRQPLIVLQAGLLFRVYLGWAPENFTSGSRTQISMGTIVQLAYSLGLNRDPTCFTITTPRQANLRRKIWHVLVRLDVLDSMIWGTTLSTDPTTYDTQLPTYEEVSCNLEDKSLERDIITSFPKYDALLSVCYKLTGIHLRVKGGHKLSEVTSLISELEVLCQRLLGTVKQGLKSDNFLDLLKLRILLFVKLYLVYNHYNLYLYYEAQQNPLQMYYFRKVLEIVMVDMKEFPYQAMNTEGNGFSLMFASILQVYLHVVFLIIMCIRSRFISTLYEIKRNPARFKHDSLLEYTKTIEDSDAALKTFSYCNLRMTRILGDRYKYSWILSKVHMNILRLYDDNLEIFNYNESKAVKEAVIDMSLEDIRHITTLTEGCIRANKFGPTPFGNESEEELIQEIQRDNLWHQIKKIFTEETVTSAWIDKSKYNNNSTITFDFDLFVNDINFAQSIT</sequence>
<dbReference type="GO" id="GO:0005634">
    <property type="term" value="C:nucleus"/>
    <property type="evidence" value="ECO:0007669"/>
    <property type="project" value="TreeGrafter"/>
</dbReference>
<gene>
    <name evidence="9" type="ORF">SPAPADRAFT_62488</name>
</gene>
<keyword evidence="3" id="KW-0805">Transcription regulation</keyword>
<dbReference type="eggNOG" id="ENOG502T6HB">
    <property type="taxonomic scope" value="Eukaryota"/>
</dbReference>
<dbReference type="Proteomes" id="UP000000709">
    <property type="component" value="Unassembled WGS sequence"/>
</dbReference>
<keyword evidence="1" id="KW-0479">Metal-binding</keyword>
<name>G3AS33_SPAPN</name>
<dbReference type="SMART" id="SM00906">
    <property type="entry name" value="Fungal_trans"/>
    <property type="match status" value="1"/>
</dbReference>